<dbReference type="CDD" id="cd02440">
    <property type="entry name" value="AdoMet_MTases"/>
    <property type="match status" value="1"/>
</dbReference>
<keyword evidence="3" id="KW-1185">Reference proteome</keyword>
<protein>
    <submittedName>
        <fullName evidence="2">SAM-dependent methyltransferase</fullName>
    </submittedName>
</protein>
<dbReference type="SUPFAM" id="SSF53335">
    <property type="entry name" value="S-adenosyl-L-methionine-dependent methyltransferases"/>
    <property type="match status" value="1"/>
</dbReference>
<gene>
    <name evidence="2" type="ORF">C7R54_24145</name>
</gene>
<dbReference type="Proteomes" id="UP000290849">
    <property type="component" value="Unassembled WGS sequence"/>
</dbReference>
<dbReference type="Pfam" id="PF08241">
    <property type="entry name" value="Methyltransf_11"/>
    <property type="match status" value="1"/>
</dbReference>
<dbReference type="PANTHER" id="PTHR42912">
    <property type="entry name" value="METHYLTRANSFERASE"/>
    <property type="match status" value="1"/>
</dbReference>
<keyword evidence="2" id="KW-0489">Methyltransferase</keyword>
<accession>A0A4Q1HF93</accession>
<reference evidence="2 3" key="1">
    <citation type="journal article" date="2017" name="Int. J. Syst. Evol. Microbiol.">
        <title>Achromobacter aloeverae sp. nov., isolated from the root of Aloe vera (L.) Burm.f.</title>
        <authorList>
            <person name="Kuncharoen N."/>
            <person name="Muramatsu Y."/>
            <person name="Shibata C."/>
            <person name="Kamakura Y."/>
            <person name="Nakagawa Y."/>
            <person name="Tanasupawat S."/>
        </authorList>
    </citation>
    <scope>NUCLEOTIDE SEQUENCE [LARGE SCALE GENOMIC DNA]</scope>
    <source>
        <strain evidence="2 3">AVA-1</strain>
    </source>
</reference>
<dbReference type="AlphaFoldDB" id="A0A4Q1HF93"/>
<dbReference type="InterPro" id="IPR029063">
    <property type="entry name" value="SAM-dependent_MTases_sf"/>
</dbReference>
<dbReference type="InterPro" id="IPR013216">
    <property type="entry name" value="Methyltransf_11"/>
</dbReference>
<dbReference type="Gene3D" id="3.40.50.150">
    <property type="entry name" value="Vaccinia Virus protein VP39"/>
    <property type="match status" value="1"/>
</dbReference>
<dbReference type="RefSeq" id="WP_129153288.1">
    <property type="nucleotide sequence ID" value="NZ_JBHSDO010000018.1"/>
</dbReference>
<dbReference type="GO" id="GO:0032259">
    <property type="term" value="P:methylation"/>
    <property type="evidence" value="ECO:0007669"/>
    <property type="project" value="UniProtKB-KW"/>
</dbReference>
<dbReference type="PANTHER" id="PTHR42912:SF93">
    <property type="entry name" value="N6-ADENOSINE-METHYLTRANSFERASE TMT1A"/>
    <property type="match status" value="1"/>
</dbReference>
<organism evidence="2 3">
    <name type="scientific">Achromobacter aloeverae</name>
    <dbReference type="NCBI Taxonomy" id="1750518"/>
    <lineage>
        <taxon>Bacteria</taxon>
        <taxon>Pseudomonadati</taxon>
        <taxon>Pseudomonadota</taxon>
        <taxon>Betaproteobacteria</taxon>
        <taxon>Burkholderiales</taxon>
        <taxon>Alcaligenaceae</taxon>
        <taxon>Achromobacter</taxon>
    </lineage>
</organism>
<dbReference type="EMBL" id="PYAL01000008">
    <property type="protein sequence ID" value="RXN84477.1"/>
    <property type="molecule type" value="Genomic_DNA"/>
</dbReference>
<name>A0A4Q1HF93_9BURK</name>
<dbReference type="OrthoDB" id="9791837at2"/>
<evidence type="ECO:0000259" key="1">
    <source>
        <dbReference type="Pfam" id="PF08241"/>
    </source>
</evidence>
<sequence>MSIDFHARKNKYTYATRTADEGWARAVSAAVDPRGKRVVDVGCGGGIYTRSWDDLGAQSAIGIDFSEQMVAAAREKAQGRPQVSFQVGTAQATGLAAASADIVFERALIHHLQDYDDCFAEAYRLLAPGGTLLIQDRTPEDVRIPGSPEHIRGYFFDCFPRLAAVEAGRRPTDAKVRETLRRSGYTALESTTLWETRRTYEHFDDLAQDLANRTGRSILHELDDEELKTLIAYIGERTGRTGPIQEKDRWTLWVARK</sequence>
<dbReference type="InterPro" id="IPR050508">
    <property type="entry name" value="Methyltransf_Superfamily"/>
</dbReference>
<keyword evidence="2" id="KW-0808">Transferase</keyword>
<evidence type="ECO:0000313" key="3">
    <source>
        <dbReference type="Proteomes" id="UP000290849"/>
    </source>
</evidence>
<dbReference type="GO" id="GO:0008757">
    <property type="term" value="F:S-adenosylmethionine-dependent methyltransferase activity"/>
    <property type="evidence" value="ECO:0007669"/>
    <property type="project" value="InterPro"/>
</dbReference>
<proteinExistence type="predicted"/>
<feature type="domain" description="Methyltransferase type 11" evidence="1">
    <location>
        <begin position="39"/>
        <end position="134"/>
    </location>
</feature>
<evidence type="ECO:0000313" key="2">
    <source>
        <dbReference type="EMBL" id="RXN84477.1"/>
    </source>
</evidence>
<comment type="caution">
    <text evidence="2">The sequence shown here is derived from an EMBL/GenBank/DDBJ whole genome shotgun (WGS) entry which is preliminary data.</text>
</comment>